<accession>A0A4R1SBP1</accession>
<sequence length="366" mass="41075">MTRLSIHQLFSLMFIFEVGSTTLFALGIEAKQDAWIVILASLLVGLAFIWIYTELQSKFPDKNLAEILIAILGKPCGTLLAINYSIYWLYPACRNLREFGELIVITSLQDTPLTIVLLIFMLASIYVLALGIQVLARTGEITMPVIASFFMGMFLMIILSGRVDWQSLQPVLSHGIKPVLSAVYPTVSIFPFGEIFIFSMYWCYADRQHRVRKATMAAAAASGILLAATLIIDVTVLGVPYTASATIPLFEVIKLINIGDILTNLDALGIIIIFLGGFYKMSLLFYGIVSIYNTLFKTKNSKILLISTGFLVLWVAVVFEPSYIFHRTQLFPFDTDYFYPAFLHVIPVLLLLIHWIKKKSAPFQIK</sequence>
<dbReference type="AlphaFoldDB" id="A0A4R1SBP1"/>
<dbReference type="GO" id="GO:0009847">
    <property type="term" value="P:spore germination"/>
    <property type="evidence" value="ECO:0007669"/>
    <property type="project" value="InterPro"/>
</dbReference>
<protein>
    <submittedName>
        <fullName evidence="9">Spore germination protein KB</fullName>
    </submittedName>
</protein>
<feature type="transmembrane region" description="Helical" evidence="8">
    <location>
        <begin position="143"/>
        <end position="163"/>
    </location>
</feature>
<keyword evidence="10" id="KW-1185">Reference proteome</keyword>
<feature type="transmembrane region" description="Helical" evidence="8">
    <location>
        <begin position="337"/>
        <end position="356"/>
    </location>
</feature>
<dbReference type="Pfam" id="PF03845">
    <property type="entry name" value="Spore_permease"/>
    <property type="match status" value="1"/>
</dbReference>
<dbReference type="OrthoDB" id="1675410at2"/>
<evidence type="ECO:0000256" key="8">
    <source>
        <dbReference type="SAM" id="Phobius"/>
    </source>
</evidence>
<comment type="similarity">
    <text evidence="2">Belongs to the amino acid-polyamine-organocation (APC) superfamily. Spore germination protein (SGP) (TC 2.A.3.9) family.</text>
</comment>
<evidence type="ECO:0000313" key="9">
    <source>
        <dbReference type="EMBL" id="TCL76839.1"/>
    </source>
</evidence>
<dbReference type="EMBL" id="SLUN01000001">
    <property type="protein sequence ID" value="TCL76839.1"/>
    <property type="molecule type" value="Genomic_DNA"/>
</dbReference>
<keyword evidence="6 8" id="KW-1133">Transmembrane helix</keyword>
<dbReference type="NCBIfam" id="TIGR00912">
    <property type="entry name" value="2A0309"/>
    <property type="match status" value="1"/>
</dbReference>
<gene>
    <name evidence="9" type="ORF">EDC14_1001122</name>
</gene>
<keyword evidence="7 8" id="KW-0472">Membrane</keyword>
<keyword evidence="3" id="KW-0813">Transport</keyword>
<evidence type="ECO:0000256" key="5">
    <source>
        <dbReference type="ARBA" id="ARBA00022692"/>
    </source>
</evidence>
<evidence type="ECO:0000256" key="3">
    <source>
        <dbReference type="ARBA" id="ARBA00022448"/>
    </source>
</evidence>
<reference evidence="9 10" key="1">
    <citation type="submission" date="2019-03" db="EMBL/GenBank/DDBJ databases">
        <title>Genomic Encyclopedia of Type Strains, Phase IV (KMG-IV): sequencing the most valuable type-strain genomes for metagenomic binning, comparative biology and taxonomic classification.</title>
        <authorList>
            <person name="Goeker M."/>
        </authorList>
    </citation>
    <scope>NUCLEOTIDE SEQUENCE [LARGE SCALE GENOMIC DNA]</scope>
    <source>
        <strain evidence="9 10">LX-B</strain>
    </source>
</reference>
<feature type="transmembrane region" description="Helical" evidence="8">
    <location>
        <begin position="183"/>
        <end position="204"/>
    </location>
</feature>
<comment type="subcellular location">
    <subcellularLocation>
        <location evidence="1">Membrane</location>
        <topology evidence="1">Multi-pass membrane protein</topology>
    </subcellularLocation>
</comment>
<dbReference type="RefSeq" id="WP_132012238.1">
    <property type="nucleotide sequence ID" value="NZ_SLUN01000001.1"/>
</dbReference>
<dbReference type="Proteomes" id="UP000295008">
    <property type="component" value="Unassembled WGS sequence"/>
</dbReference>
<name>A0A4R1SBP1_HYDET</name>
<dbReference type="InterPro" id="IPR004761">
    <property type="entry name" value="Spore_GerAB"/>
</dbReference>
<evidence type="ECO:0000313" key="10">
    <source>
        <dbReference type="Proteomes" id="UP000295008"/>
    </source>
</evidence>
<evidence type="ECO:0000256" key="4">
    <source>
        <dbReference type="ARBA" id="ARBA00022544"/>
    </source>
</evidence>
<keyword evidence="4" id="KW-0309">Germination</keyword>
<feature type="transmembrane region" description="Helical" evidence="8">
    <location>
        <begin position="303"/>
        <end position="325"/>
    </location>
</feature>
<evidence type="ECO:0000256" key="6">
    <source>
        <dbReference type="ARBA" id="ARBA00022989"/>
    </source>
</evidence>
<feature type="transmembrane region" description="Helical" evidence="8">
    <location>
        <begin position="34"/>
        <end position="52"/>
    </location>
</feature>
<feature type="transmembrane region" description="Helical" evidence="8">
    <location>
        <begin position="216"/>
        <end position="239"/>
    </location>
</feature>
<dbReference type="PANTHER" id="PTHR34975">
    <property type="entry name" value="SPORE GERMINATION PROTEIN A2"/>
    <property type="match status" value="1"/>
</dbReference>
<keyword evidence="5 8" id="KW-0812">Transmembrane</keyword>
<comment type="caution">
    <text evidence="9">The sequence shown here is derived from an EMBL/GenBank/DDBJ whole genome shotgun (WGS) entry which is preliminary data.</text>
</comment>
<feature type="transmembrane region" description="Helical" evidence="8">
    <location>
        <begin position="9"/>
        <end position="28"/>
    </location>
</feature>
<feature type="transmembrane region" description="Helical" evidence="8">
    <location>
        <begin position="267"/>
        <end position="291"/>
    </location>
</feature>
<feature type="transmembrane region" description="Helical" evidence="8">
    <location>
        <begin position="115"/>
        <end position="136"/>
    </location>
</feature>
<evidence type="ECO:0000256" key="1">
    <source>
        <dbReference type="ARBA" id="ARBA00004141"/>
    </source>
</evidence>
<evidence type="ECO:0000256" key="2">
    <source>
        <dbReference type="ARBA" id="ARBA00007998"/>
    </source>
</evidence>
<organism evidence="9 10">
    <name type="scientific">Hydrogenispora ethanolica</name>
    <dbReference type="NCBI Taxonomy" id="1082276"/>
    <lineage>
        <taxon>Bacteria</taxon>
        <taxon>Bacillati</taxon>
        <taxon>Bacillota</taxon>
        <taxon>Hydrogenispora</taxon>
    </lineage>
</organism>
<feature type="transmembrane region" description="Helical" evidence="8">
    <location>
        <begin position="64"/>
        <end position="90"/>
    </location>
</feature>
<proteinExistence type="inferred from homology"/>
<evidence type="ECO:0000256" key="7">
    <source>
        <dbReference type="ARBA" id="ARBA00023136"/>
    </source>
</evidence>
<dbReference type="PANTHER" id="PTHR34975:SF2">
    <property type="entry name" value="SPORE GERMINATION PROTEIN A2"/>
    <property type="match status" value="1"/>
</dbReference>
<dbReference type="GO" id="GO:0016020">
    <property type="term" value="C:membrane"/>
    <property type="evidence" value="ECO:0007669"/>
    <property type="project" value="UniProtKB-SubCell"/>
</dbReference>